<feature type="non-terminal residue" evidence="1">
    <location>
        <position position="1"/>
    </location>
</feature>
<dbReference type="AlphaFoldDB" id="A0A392W7W0"/>
<evidence type="ECO:0000313" key="2">
    <source>
        <dbReference type="Proteomes" id="UP000265520"/>
    </source>
</evidence>
<comment type="caution">
    <text evidence="1">The sequence shown here is derived from an EMBL/GenBank/DDBJ whole genome shotgun (WGS) entry which is preliminary data.</text>
</comment>
<dbReference type="EMBL" id="LXQA011398320">
    <property type="protein sequence ID" value="MCI95853.1"/>
    <property type="molecule type" value="Genomic_DNA"/>
</dbReference>
<accession>A0A392W7W0</accession>
<sequence length="27" mass="2857">GRSTYNTGLHVKSCGVALGNWEYVGGM</sequence>
<reference evidence="1 2" key="1">
    <citation type="journal article" date="2018" name="Front. Plant Sci.">
        <title>Red Clover (Trifolium pratense) and Zigzag Clover (T. medium) - A Picture of Genomic Similarities and Differences.</title>
        <authorList>
            <person name="Dluhosova J."/>
            <person name="Istvanek J."/>
            <person name="Nedelnik J."/>
            <person name="Repkova J."/>
        </authorList>
    </citation>
    <scope>NUCLEOTIDE SEQUENCE [LARGE SCALE GENOMIC DNA]</scope>
    <source>
        <strain evidence="2">cv. 10/8</strain>
        <tissue evidence="1">Leaf</tissue>
    </source>
</reference>
<evidence type="ECO:0000313" key="1">
    <source>
        <dbReference type="EMBL" id="MCI95853.1"/>
    </source>
</evidence>
<organism evidence="1 2">
    <name type="scientific">Trifolium medium</name>
    <dbReference type="NCBI Taxonomy" id="97028"/>
    <lineage>
        <taxon>Eukaryota</taxon>
        <taxon>Viridiplantae</taxon>
        <taxon>Streptophyta</taxon>
        <taxon>Embryophyta</taxon>
        <taxon>Tracheophyta</taxon>
        <taxon>Spermatophyta</taxon>
        <taxon>Magnoliopsida</taxon>
        <taxon>eudicotyledons</taxon>
        <taxon>Gunneridae</taxon>
        <taxon>Pentapetalae</taxon>
        <taxon>rosids</taxon>
        <taxon>fabids</taxon>
        <taxon>Fabales</taxon>
        <taxon>Fabaceae</taxon>
        <taxon>Papilionoideae</taxon>
        <taxon>50 kb inversion clade</taxon>
        <taxon>NPAAA clade</taxon>
        <taxon>Hologalegina</taxon>
        <taxon>IRL clade</taxon>
        <taxon>Trifolieae</taxon>
        <taxon>Trifolium</taxon>
    </lineage>
</organism>
<name>A0A392W7W0_9FABA</name>
<keyword evidence="2" id="KW-1185">Reference proteome</keyword>
<protein>
    <submittedName>
        <fullName evidence="1">Uncharacterized protein</fullName>
    </submittedName>
</protein>
<proteinExistence type="predicted"/>
<dbReference type="Proteomes" id="UP000265520">
    <property type="component" value="Unassembled WGS sequence"/>
</dbReference>